<evidence type="ECO:0000313" key="3">
    <source>
        <dbReference type="EMBL" id="MBB3999258.1"/>
    </source>
</evidence>
<reference evidence="3 4" key="1">
    <citation type="submission" date="2020-08" db="EMBL/GenBank/DDBJ databases">
        <title>Genomic Encyclopedia of Type Strains, Phase IV (KMG-IV): sequencing the most valuable type-strain genomes for metagenomic binning, comparative biology and taxonomic classification.</title>
        <authorList>
            <person name="Goeker M."/>
        </authorList>
    </citation>
    <scope>NUCLEOTIDE SEQUENCE [LARGE SCALE GENOMIC DNA]</scope>
    <source>
        <strain evidence="3 4">DSM 102238</strain>
    </source>
</reference>
<dbReference type="PANTHER" id="PTHR34136">
    <property type="match status" value="1"/>
</dbReference>
<dbReference type="PANTHER" id="PTHR34136:SF1">
    <property type="entry name" value="UDP-N-ACETYL-D-MANNOSAMINURONIC ACID TRANSFERASE"/>
    <property type="match status" value="1"/>
</dbReference>
<keyword evidence="4" id="KW-1185">Reference proteome</keyword>
<sequence length="256" mass="28649">MQSYRILGVDVTDQPLDDALALMQRLVRAQGPRSLFFVNAHTLNEACRDPGYRAVLRRASRIYGDGTGVRWAARLSGLELRANLNGTDLVPALLERSQGLRCFLIGSCPERNGRILATLRQRFPDVEFVGAHHGYVDDAQSRTLVAEVQASRANLVLVGMGNPLQERWIDRYGPDMPGALCVGVGGLFEYWSGSLTRAPAWVRRQGMEWVYLMLRQPWKARRYLLGNPLYIARVLASRWAHGRVLAALGIRQIPLG</sequence>
<keyword evidence="2 3" id="KW-0808">Transferase</keyword>
<organism evidence="3 4">
    <name type="scientific">Aureimonas pseudogalii</name>
    <dbReference type="NCBI Taxonomy" id="1744844"/>
    <lineage>
        <taxon>Bacteria</taxon>
        <taxon>Pseudomonadati</taxon>
        <taxon>Pseudomonadota</taxon>
        <taxon>Alphaproteobacteria</taxon>
        <taxon>Hyphomicrobiales</taxon>
        <taxon>Aurantimonadaceae</taxon>
        <taxon>Aureimonas</taxon>
    </lineage>
</organism>
<accession>A0A7W6H647</accession>
<dbReference type="Proteomes" id="UP000542776">
    <property type="component" value="Unassembled WGS sequence"/>
</dbReference>
<evidence type="ECO:0000256" key="2">
    <source>
        <dbReference type="ARBA" id="ARBA00022679"/>
    </source>
</evidence>
<dbReference type="EMBL" id="JACIEK010000009">
    <property type="protein sequence ID" value="MBB3999258.1"/>
    <property type="molecule type" value="Genomic_DNA"/>
</dbReference>
<comment type="caution">
    <text evidence="3">The sequence shown here is derived from an EMBL/GenBank/DDBJ whole genome shotgun (WGS) entry which is preliminary data.</text>
</comment>
<dbReference type="InterPro" id="IPR004629">
    <property type="entry name" value="WecG_TagA_CpsF"/>
</dbReference>
<dbReference type="AlphaFoldDB" id="A0A7W6H647"/>
<dbReference type="EC" id="2.4.1.187" evidence="3"/>
<evidence type="ECO:0000313" key="4">
    <source>
        <dbReference type="Proteomes" id="UP000542776"/>
    </source>
</evidence>
<dbReference type="Pfam" id="PF03808">
    <property type="entry name" value="Glyco_tran_WecG"/>
    <property type="match status" value="1"/>
</dbReference>
<evidence type="ECO:0000256" key="1">
    <source>
        <dbReference type="ARBA" id="ARBA00022676"/>
    </source>
</evidence>
<gene>
    <name evidence="3" type="ORF">GGR04_003127</name>
</gene>
<proteinExistence type="predicted"/>
<dbReference type="RefSeq" id="WP_183200818.1">
    <property type="nucleotide sequence ID" value="NZ_JACIEK010000009.1"/>
</dbReference>
<dbReference type="GO" id="GO:0047244">
    <property type="term" value="F:N-acetylglucosaminyldiphosphoundecaprenol N-acetyl-beta-D-mannosaminyltransferase activity"/>
    <property type="evidence" value="ECO:0007669"/>
    <property type="project" value="UniProtKB-EC"/>
</dbReference>
<protein>
    <submittedName>
        <fullName evidence="3">N-acetylglucosaminyldiphosphoundecaprenol N-acetyl-beta-D-mannosaminyltransferase</fullName>
        <ecNumber evidence="3">2.4.1.187</ecNumber>
    </submittedName>
</protein>
<dbReference type="NCBIfam" id="TIGR00696">
    <property type="entry name" value="wecG_tagA_cpsF"/>
    <property type="match status" value="1"/>
</dbReference>
<dbReference type="CDD" id="cd06533">
    <property type="entry name" value="Glyco_transf_WecG_TagA"/>
    <property type="match status" value="1"/>
</dbReference>
<name>A0A7W6H647_9HYPH</name>
<keyword evidence="1 3" id="KW-0328">Glycosyltransferase</keyword>